<feature type="transmembrane region" description="Helical" evidence="6">
    <location>
        <begin position="1586"/>
        <end position="1608"/>
    </location>
</feature>
<keyword evidence="9" id="KW-1185">Reference proteome</keyword>
<evidence type="ECO:0000259" key="7">
    <source>
        <dbReference type="Pfam" id="PF00082"/>
    </source>
</evidence>
<keyword evidence="6" id="KW-0812">Transmembrane</keyword>
<feature type="active site" description="Charge relay system" evidence="4">
    <location>
        <position position="252"/>
    </location>
</feature>
<dbReference type="Gene3D" id="2.60.120.380">
    <property type="match status" value="1"/>
</dbReference>
<evidence type="ECO:0000256" key="2">
    <source>
        <dbReference type="ARBA" id="ARBA00022801"/>
    </source>
</evidence>
<keyword evidence="2 4" id="KW-0378">Hydrolase</keyword>
<dbReference type="PRINTS" id="PR00723">
    <property type="entry name" value="SUBTILISIN"/>
</dbReference>
<dbReference type="InterPro" id="IPR023828">
    <property type="entry name" value="Peptidase_S8_Ser-AS"/>
</dbReference>
<dbReference type="InterPro" id="IPR034058">
    <property type="entry name" value="TagA/B/C/D_pept_dom"/>
</dbReference>
<accession>A0ABR2GU71</accession>
<evidence type="ECO:0000256" key="1">
    <source>
        <dbReference type="ARBA" id="ARBA00022670"/>
    </source>
</evidence>
<reference evidence="8 9" key="1">
    <citation type="submission" date="2024-04" db="EMBL/GenBank/DDBJ databases">
        <title>Tritrichomonas musculus Genome.</title>
        <authorList>
            <person name="Alves-Ferreira E."/>
            <person name="Grigg M."/>
            <person name="Lorenzi H."/>
            <person name="Galac M."/>
        </authorList>
    </citation>
    <scope>NUCLEOTIDE SEQUENCE [LARGE SCALE GENOMIC DNA]</scope>
    <source>
        <strain evidence="8 9">EAF2021</strain>
    </source>
</reference>
<keyword evidence="3 4" id="KW-0720">Serine protease</keyword>
<feature type="active site" description="Charge relay system" evidence="4">
    <location>
        <position position="303"/>
    </location>
</feature>
<evidence type="ECO:0000313" key="8">
    <source>
        <dbReference type="EMBL" id="KAK8837216.1"/>
    </source>
</evidence>
<dbReference type="InterPro" id="IPR015500">
    <property type="entry name" value="Peptidase_S8_subtilisin-rel"/>
</dbReference>
<comment type="caution">
    <text evidence="8">The sequence shown here is derived from an EMBL/GenBank/DDBJ whole genome shotgun (WGS) entry which is preliminary data.</text>
</comment>
<dbReference type="EMBL" id="JAPFFF010000060">
    <property type="protein sequence ID" value="KAK8837216.1"/>
    <property type="molecule type" value="Genomic_DNA"/>
</dbReference>
<gene>
    <name evidence="8" type="ORF">M9Y10_036645</name>
</gene>
<dbReference type="PROSITE" id="PS00137">
    <property type="entry name" value="SUBTILASE_HIS"/>
    <property type="match status" value="1"/>
</dbReference>
<dbReference type="PANTHER" id="PTHR36489:SF2">
    <property type="entry name" value="APPLE DOMAIN-CONTAINING PROTEIN"/>
    <property type="match status" value="1"/>
</dbReference>
<dbReference type="SUPFAM" id="SSF52743">
    <property type="entry name" value="Subtilisin-like"/>
    <property type="match status" value="1"/>
</dbReference>
<keyword evidence="1 4" id="KW-0645">Protease</keyword>
<feature type="active site" description="Charge relay system" evidence="4">
    <location>
        <position position="597"/>
    </location>
</feature>
<dbReference type="InterPro" id="IPR036852">
    <property type="entry name" value="Peptidase_S8/S53_dom_sf"/>
</dbReference>
<dbReference type="Pfam" id="PF00082">
    <property type="entry name" value="Peptidase_S8"/>
    <property type="match status" value="1"/>
</dbReference>
<evidence type="ECO:0000256" key="6">
    <source>
        <dbReference type="SAM" id="Phobius"/>
    </source>
</evidence>
<name>A0ABR2GU71_9EUKA</name>
<feature type="compositionally biased region" description="Polar residues" evidence="5">
    <location>
        <begin position="1119"/>
        <end position="1291"/>
    </location>
</feature>
<evidence type="ECO:0000256" key="4">
    <source>
        <dbReference type="PROSITE-ProRule" id="PRU01240"/>
    </source>
</evidence>
<dbReference type="Proteomes" id="UP001470230">
    <property type="component" value="Unassembled WGS sequence"/>
</dbReference>
<proteinExistence type="inferred from homology"/>
<evidence type="ECO:0000256" key="5">
    <source>
        <dbReference type="SAM" id="MobiDB-lite"/>
    </source>
</evidence>
<comment type="similarity">
    <text evidence="4">Belongs to the peptidase S8 family.</text>
</comment>
<dbReference type="PANTHER" id="PTHR36489">
    <property type="entry name" value="PROTEIN-COUPLED RECEPTOR GPR1, PUTATIVE-RELATED"/>
    <property type="match status" value="1"/>
</dbReference>
<dbReference type="SUPFAM" id="SSF49785">
    <property type="entry name" value="Galactose-binding domain-like"/>
    <property type="match status" value="1"/>
</dbReference>
<dbReference type="InterPro" id="IPR008979">
    <property type="entry name" value="Galactose-bd-like_sf"/>
</dbReference>
<feature type="region of interest" description="Disordered" evidence="5">
    <location>
        <begin position="949"/>
        <end position="1305"/>
    </location>
</feature>
<dbReference type="InterPro" id="IPR022398">
    <property type="entry name" value="Peptidase_S8_His-AS"/>
</dbReference>
<evidence type="ECO:0000313" key="9">
    <source>
        <dbReference type="Proteomes" id="UP001470230"/>
    </source>
</evidence>
<protein>
    <recommendedName>
        <fullName evidence="7">Peptidase S8/S53 domain-containing protein</fullName>
    </recommendedName>
</protein>
<dbReference type="Gene3D" id="3.40.50.200">
    <property type="entry name" value="Peptidase S8/S53 domain"/>
    <property type="match status" value="1"/>
</dbReference>
<sequence length="1634" mass="181845">MIFPLIFSSLLLFESNNKKETKSFTFKNNQRTLFTLESPQKYLEEKSVISLKKTQNADDHNSKEWYYLHFSSENLNQIKKNIKLELQGQMLKDTFLVYISKDQLKGISNISLVKRLEPEDKISFIGGPIEKTNFFVVITAPKFPIPDNKDYYTTESQLQEDMYVIRIDQNSLTEKQFNEKKMKAIELLSSLSYVRSVATYTKPTTNNNIISGFTQKNSRNYIQDPSTGKTVLERFYNDLSITGKDEVITIIDTPIDFYHPMFYDPNVNVTFNGPIENHRKFVYYGYKSDSLDVWTSYIRYAEHGTHVAGTVAGKDRCDFPGHDIYDGNAPDAKILYAADLNTLSATQHSKLMTTYGSKVSTNSWGTDEFNDINNYIYGRESYISPDKLFIFSAGNEYDDVGNFSIGDPGGSKNVLTVGALDSFYEGNDRFVMQRINDSNYNVTFYAMLPPSPSFTGIRGETINIYHASDNFGTCANINQPIVTFLYADNIEQLYWVLSCPTKNSIGILYTYDTKSLANTVNGFPEVYVYDITKINTTKGPEHASYSSTGPANKGVLKPDVMAPGTHIISANSMRGSNQSRDCSPIFDNMLTYMQGTSMATPNAAGAAVLARQYFREKWSVQSVDLDSATLRALMINSCIQQPEGTKTPNTMFGHGQIDLSTVLPVNKNFGVQITHPIGSNNPQIGEFDHFVATVNVKSSKTKLQITLSYLDPILEMYSYIPITRDLDLIVESKSGKIYRGDHLQNGETQHFSTNEKVIIDTNEIEPGDYTIHVYSLEFIDTAVDDLPLEQNFSVVATGDIDDGFLTFKRAETCGCDKCDEEHPLHCKCDKTSFGEICQSKIEIMDEVTKIYDVPSLLLQLVLIESTEAIKSVKILVNGTVANRVEAFADTKCHLNIGEYPVILEIGEDEYNETTLDFGENTVCIALFNNNCDNTQFQIESEYAGRVVMPSQTPTEVPKETPTATPKETPTATPKETPTATPKETPTATPKETPTATPKETPTATPKETPTATPKETPTATPKETPTATPKETPTEVPKQTPTATPKETPTEVPKQTPTEVPKQTPTATPKETPTEVPKQTPTEVPKQTPTEVPKQTPTEVPKQTPTEVPKETPTEVPKQTPTEVPKQTPTEVPKQTPTEVPKQTPTEVPKQTPTEVPKQTPTEVPKQTPTEVPKQTPTEVPKQTPTEVPKQTPTEVPKQTPTEVPKQTPTEVPKQTPTEVPKQTPTEVPKQTPTEVPKQTPTEVPKQTPTEVPKQTPTEVPKQTPTEVPKQTPTEVPKQTPTEVPKQTPTQSSETSPYPTSLPTTLPFIFNESNYENRERCKFNVNEDNKTSVVILIINVAKFDNYIEDTENGGAVYLLNCGIDVNAITFDSCQSTSGGGGAMYIKNKMDLDNKVSLKHLQFNTCKAQYGGAIFVHSTTTNNRVTILRCQFTSNSLLKTESKSDLLSGGTSIYFSVRNGVVSYCKFNKEKGGSSLKIINSKRVANTKTALEVNEKGQIFVTNCNFDLNIESQSSAINYFGGKSDIVVEIKNCGFSGKLTKDSHYIDGILKTKDSSKLVIQSCIFENDSKQPVNLDLVNYEVAESKLFNFLNSTFILLVIVVAFSALILKFSYKYHQSAHKSNIHDGKDIKNPEL</sequence>
<evidence type="ECO:0000256" key="3">
    <source>
        <dbReference type="ARBA" id="ARBA00022825"/>
    </source>
</evidence>
<feature type="compositionally biased region" description="Polar residues" evidence="5">
    <location>
        <begin position="1087"/>
        <end position="1103"/>
    </location>
</feature>
<dbReference type="PROSITE" id="PS51892">
    <property type="entry name" value="SUBTILASE"/>
    <property type="match status" value="1"/>
</dbReference>
<organism evidence="8 9">
    <name type="scientific">Tritrichomonas musculus</name>
    <dbReference type="NCBI Taxonomy" id="1915356"/>
    <lineage>
        <taxon>Eukaryota</taxon>
        <taxon>Metamonada</taxon>
        <taxon>Parabasalia</taxon>
        <taxon>Tritrichomonadida</taxon>
        <taxon>Tritrichomonadidae</taxon>
        <taxon>Tritrichomonas</taxon>
    </lineage>
</organism>
<feature type="domain" description="Peptidase S8/S53" evidence="7">
    <location>
        <begin position="243"/>
        <end position="655"/>
    </location>
</feature>
<dbReference type="CDD" id="cd04842">
    <property type="entry name" value="Peptidases_S8_Kp43_protease"/>
    <property type="match status" value="1"/>
</dbReference>
<feature type="compositionally biased region" description="Low complexity" evidence="5">
    <location>
        <begin position="952"/>
        <end position="1085"/>
    </location>
</feature>
<dbReference type="PROSITE" id="PS00138">
    <property type="entry name" value="SUBTILASE_SER"/>
    <property type="match status" value="1"/>
</dbReference>
<dbReference type="InterPro" id="IPR000209">
    <property type="entry name" value="Peptidase_S8/S53_dom"/>
</dbReference>
<keyword evidence="6" id="KW-1133">Transmembrane helix</keyword>
<keyword evidence="6" id="KW-0472">Membrane</keyword>
<feature type="compositionally biased region" description="Low complexity" evidence="5">
    <location>
        <begin position="1292"/>
        <end position="1305"/>
    </location>
</feature>